<dbReference type="InterPro" id="IPR016024">
    <property type="entry name" value="ARM-type_fold"/>
</dbReference>
<evidence type="ECO:0000256" key="14">
    <source>
        <dbReference type="SAM" id="MobiDB-lite"/>
    </source>
</evidence>
<keyword evidence="19" id="KW-1185">Reference proteome</keyword>
<dbReference type="EC" id="2.7.11.1" evidence="13"/>
<dbReference type="InterPro" id="IPR014009">
    <property type="entry name" value="PIK_FAT"/>
</dbReference>
<sequence length="2579" mass="289450">MAFTPPLIFHLELDSTEDLSGATLVNPPSSPPTSQTSTTLSSQQSYQAANEPYSPPLIFHLELDSTEDLNSPPRSQTSNESNSPLLIFHLELDSTEDLSLPPSSQTNHQTVNEQVPSEVTSSFSSSETSQISASLLDNEEPRAAPTNYQTSNENYEQVVSRITTEILDTGTSQPPNELADNMSPPDDRGIQALFQDLKSRSLQARLRAAVEIRNAVFAAYRELSTEKFQEFYAQVGVRLASLIISSSDPLDKLGGVYLIEELIDFPGDDTAGRTTRFAGYLRAALRSPEPDVLLNAARALGKLAKPGGALTAELVDSEIKTALEWLQLERNESKRFASVLIISELAKNSPTLVFAYVPQILESIWAAIRDPKILIREKAAEAVGECFKLFSQRGLQTQYYKNIWKECLAGFKNNNVDHSHGSLLIIRELLRHGALFMDEHYREACEIALQLRTNRDAKIRALVVELIPILARYSNEEFCTLYLQKFMSFLSQQLKSNSDRAAAFKAIGGIASAITNAISPYLEAIIAAIKYGLGLKAKSKDKDGAIFECLSELSKATGQTLCKYVEDGLLDTMLACGLSEELCNALKEMADHVAPMRPQIQDKLLDTISLVLYKKPFKPLGCPENRLPPVPAFAREWGQHGLVHGEAEIALALRTLGTFDFKSYVLNEFVRDVAIPFLKNPNPEIRRAAAMTSSKLYVADPIVKQSSWHAIAVVRTVVTELLNAAISDPDPKIRRDIMQSLDAKFDSHLADQENIRKIIMAIDESDFEVRKAAVVIVGRLTSKNPAYVFPPLRKLLANFTQSIRSSEDPVFEEEGARLVSLLVMNASSLVRPFVENLVDVLVPKATSPNSSVSATSLKAIGDLSTIGGLRLEKYLPKLMPTIIDCLQDLASSAKREAALLALSQLASNTGYVIAPYLDYPELLDLLTNIIKTEQQGAIRMETIKLLGILGALDPYRRQQSMEQSTPLKPAENQMMSDVALIMNGTGPSHEEYYPQVVMNTLMNNILKDNSLSQYHTMVIDSIVGIFKTTGPKCVNFLPQMIPIFAVVIHTTPLNRLEPCFNQLANLTAIVGVHIRPYVKDLVELIQNFWDVSPGVQTTCLSLIEALSKGLGGEFYPSMVKLFPQLMKVVELDLQHRSNPSLRVLHTILVFGNHAERSMWLVIPKLVTVFTNTNKSPLLRKACIETIGAIARQTNISDYGAQLLHNLRDTLDSSTKMVQTAAYDCIITFLFQYPRESEPFLDGLRRAIIVAGISHTNFDSLRAKIRNGEDLPQDLRPTLNIQASNEDVTPAEGGQRKLPVNQEHLRKAWAASKTSTKEDWQEWMRRFSIELLKESPSNALRACQQLATVYQQLARDLFNVAFISCWTELYDQYQEDLVSSLEMALTSSECPPEILQILLNLAEFMEHDDKPLPIDIGHLGGYAGKCHAYAKALHYKELEFEEEKTPSVVEALISINNKLQQTDAAVGILRNAQKYSDFQLKETWFEKLGRWDDALLAYDERAKTDNSFEVVMGKMRCLHALGDWEELQNIAESKWTLASIADKRAIAPLAAAAAWGVHSWELMDNYLSVMKGSSPDRFFFKAIRAVNQDNHEEAYYCINKARDGLDTELSALLGESYTRAYDVVVRVQMLAELEEIISYKKATKDPEKQALMRDTWRTRLEGCEGKVETWQRMLKVRQLVLKPKENKEVWIKYANLCRKSGRIGLARQAINSLKVNPNSGEHLIADIDDSPEVCYALHKYNWASGDKGKAMLELGEFTNVLADQCSELSMAISQLEATPTNPMNVYHQSRPAELKAKKQEMMNMKNLLSRCFLRLGQWQTYSKNSQWQSEDAHEILLSYSSATQYNPEGYKAWHAWALANFEVVNAVAPVNDSGSAVGFSQATIADHVVPAIQGFFKSIALSPAGSTLQDTLRLLTLWFRYGSNPEVDRALAEGFPTVSMDTWLEVIPQLIARINQPNLKVRTSVQKLLCDAGKLHPQALVYPLTVAMKSEVKGRAESAKAVMDRLRSHKPILVDQAQLVSRELIRVAVLWHELWLEGLEEASRLYFGDNNAEGMMRCLVPLHKLLDDGPQTLREISFVQAFGRELTEAKNWCETFRNSKEQGDLNQAWDLYYSVFKRISRQLSQLMTLDLKYVSPLLGDAVDLELAVPGTYHSGRPVVRIMRFDKIFSVFASKQRPRKMSLMGSDGVSYRFLLKGHEDIRQDERVMQLFSLVNTLLGKDADSFKRHLGIVRFPAIPLSQSSGLLGWIRGSETLHALIKEYRDQRSILLNIEHRVMLQMAPQYEFLTLMEKVEVFSYAMDNTTGKDLYRVLWLKSPNSEAWLECRTNYTRSLAVMSMVGYILGLGDRHPSNLMLLPKSGKIAHIDYGDCFEVAMHREKYPERVPFRLTRMLIYAMEVSNIDGSYKISCEAVMRVLRDNKDSLMAVLEAFIHDPLLNWRLMTRESPHELPFRSERRMSLMGDGSGGAGPRQHHTGSFMEELTSGNVGNNPAAIIGSRPSIRARGRTSALAAMTGITINQDEREVQNERAVQVLKRVREKLTGADFNTAKQLEVEEQVARLIAQATNIENICQHFIGWCSFW</sequence>
<feature type="region of interest" description="Disordered" evidence="14">
    <location>
        <begin position="20"/>
        <end position="48"/>
    </location>
</feature>
<dbReference type="GO" id="GO:0005737">
    <property type="term" value="C:cytoplasm"/>
    <property type="evidence" value="ECO:0007669"/>
    <property type="project" value="TreeGrafter"/>
</dbReference>
<evidence type="ECO:0000256" key="1">
    <source>
        <dbReference type="ARBA" id="ARBA00011031"/>
    </source>
</evidence>
<keyword evidence="7 13" id="KW-0418">Kinase</keyword>
<evidence type="ECO:0000313" key="19">
    <source>
        <dbReference type="Proteomes" id="UP000664169"/>
    </source>
</evidence>
<evidence type="ECO:0000259" key="15">
    <source>
        <dbReference type="PROSITE" id="PS50290"/>
    </source>
</evidence>
<dbReference type="Pfam" id="PF08771">
    <property type="entry name" value="FRB_dom"/>
    <property type="match status" value="1"/>
</dbReference>
<dbReference type="InterPro" id="IPR011009">
    <property type="entry name" value="Kinase-like_dom_sf"/>
</dbReference>
<dbReference type="GO" id="GO:0051252">
    <property type="term" value="P:regulation of RNA metabolic process"/>
    <property type="evidence" value="ECO:0007669"/>
    <property type="project" value="UniProtKB-ARBA"/>
</dbReference>
<feature type="domain" description="PI3K/PI4K catalytic" evidence="15">
    <location>
        <begin position="2163"/>
        <end position="2479"/>
    </location>
</feature>
<dbReference type="InterPro" id="IPR057564">
    <property type="entry name" value="HEAT_ATR"/>
</dbReference>
<keyword evidence="3 13" id="KW-0723">Serine/threonine-protein kinase</keyword>
<name>A0A8H3FH95_9LECA</name>
<dbReference type="InterPro" id="IPR050517">
    <property type="entry name" value="DDR_Repair_Kinase"/>
</dbReference>
<feature type="compositionally biased region" description="Polar residues" evidence="14">
    <location>
        <begin position="101"/>
        <end position="115"/>
    </location>
</feature>
<dbReference type="PROSITE" id="PS00915">
    <property type="entry name" value="PI3_4_KINASE_1"/>
    <property type="match status" value="1"/>
</dbReference>
<dbReference type="OrthoDB" id="381190at2759"/>
<dbReference type="GO" id="GO:0031932">
    <property type="term" value="C:TORC2 complex"/>
    <property type="evidence" value="ECO:0007669"/>
    <property type="project" value="TreeGrafter"/>
</dbReference>
<reference evidence="18" key="1">
    <citation type="submission" date="2021-03" db="EMBL/GenBank/DDBJ databases">
        <authorList>
            <person name="Tagirdzhanova G."/>
        </authorList>
    </citation>
    <scope>NUCLEOTIDE SEQUENCE</scope>
</reference>
<evidence type="ECO:0000256" key="11">
    <source>
        <dbReference type="ARBA" id="ARBA00047899"/>
    </source>
</evidence>
<dbReference type="GO" id="GO:0004674">
    <property type="term" value="F:protein serine/threonine kinase activity"/>
    <property type="evidence" value="ECO:0007669"/>
    <property type="project" value="UniProtKB-KW"/>
</dbReference>
<dbReference type="InterPro" id="IPR009076">
    <property type="entry name" value="FRB_dom"/>
</dbReference>
<comment type="catalytic activity">
    <reaction evidence="11 13">
        <text>L-threonyl-[protein] + ATP = O-phospho-L-threonyl-[protein] + ADP + H(+)</text>
        <dbReference type="Rhea" id="RHEA:46608"/>
        <dbReference type="Rhea" id="RHEA-COMP:11060"/>
        <dbReference type="Rhea" id="RHEA-COMP:11605"/>
        <dbReference type="ChEBI" id="CHEBI:15378"/>
        <dbReference type="ChEBI" id="CHEBI:30013"/>
        <dbReference type="ChEBI" id="CHEBI:30616"/>
        <dbReference type="ChEBI" id="CHEBI:61977"/>
        <dbReference type="ChEBI" id="CHEBI:456216"/>
        <dbReference type="EC" id="2.7.11.1"/>
    </reaction>
</comment>
<dbReference type="PROSITE" id="PS00916">
    <property type="entry name" value="PI3_4_KINASE_2"/>
    <property type="match status" value="1"/>
</dbReference>
<dbReference type="InterPro" id="IPR003152">
    <property type="entry name" value="FATC_dom"/>
</dbReference>
<protein>
    <recommendedName>
        <fullName evidence="13">Serine/threonine-protein kinase TOR</fullName>
        <ecNumber evidence="13">2.7.11.1</ecNumber>
    </recommendedName>
</protein>
<evidence type="ECO:0000313" key="18">
    <source>
        <dbReference type="EMBL" id="CAF9920856.1"/>
    </source>
</evidence>
<evidence type="ECO:0000256" key="8">
    <source>
        <dbReference type="ARBA" id="ARBA00022840"/>
    </source>
</evidence>
<dbReference type="CDD" id="cd05169">
    <property type="entry name" value="PIKKc_TOR"/>
    <property type="match status" value="1"/>
</dbReference>
<dbReference type="Gene3D" id="3.30.1010.10">
    <property type="entry name" value="Phosphatidylinositol 3-kinase Catalytic Subunit, Chain A, domain 4"/>
    <property type="match status" value="1"/>
</dbReference>
<dbReference type="FunFam" id="1.25.10.10:FF:000371">
    <property type="entry name" value="Serine/threonine-protein kinase TOR"/>
    <property type="match status" value="1"/>
</dbReference>
<dbReference type="InterPro" id="IPR018936">
    <property type="entry name" value="PI3/4_kinase_CS"/>
</dbReference>
<comment type="subunit">
    <text evidence="2">Associates with DNA double-strand breaks.</text>
</comment>
<feature type="region of interest" description="Disordered" evidence="14">
    <location>
        <begin position="96"/>
        <end position="147"/>
    </location>
</feature>
<dbReference type="InterPro" id="IPR058584">
    <property type="entry name" value="IMB1_TNPO1-like_TPR"/>
</dbReference>
<dbReference type="GO" id="GO:0016242">
    <property type="term" value="P:negative regulation of macroautophagy"/>
    <property type="evidence" value="ECO:0007669"/>
    <property type="project" value="TreeGrafter"/>
</dbReference>
<dbReference type="GO" id="GO:0038202">
    <property type="term" value="P:TORC1 signaling"/>
    <property type="evidence" value="ECO:0007669"/>
    <property type="project" value="TreeGrafter"/>
</dbReference>
<dbReference type="EMBL" id="CAJPDQ010000016">
    <property type="protein sequence ID" value="CAF9920856.1"/>
    <property type="molecule type" value="Genomic_DNA"/>
</dbReference>
<dbReference type="PANTHER" id="PTHR11139">
    <property type="entry name" value="ATAXIA TELANGIECTASIA MUTATED ATM -RELATED"/>
    <property type="match status" value="1"/>
</dbReference>
<comment type="catalytic activity">
    <reaction evidence="12">
        <text>L-seryl-[protein] + ATP = O-phospho-L-seryl-[protein] + ADP + H(+)</text>
        <dbReference type="Rhea" id="RHEA:17989"/>
        <dbReference type="Rhea" id="RHEA-COMP:9863"/>
        <dbReference type="Rhea" id="RHEA-COMP:11604"/>
        <dbReference type="ChEBI" id="CHEBI:15378"/>
        <dbReference type="ChEBI" id="CHEBI:29999"/>
        <dbReference type="ChEBI" id="CHEBI:30616"/>
        <dbReference type="ChEBI" id="CHEBI:83421"/>
        <dbReference type="ChEBI" id="CHEBI:456216"/>
        <dbReference type="EC" id="2.7.11.1"/>
    </reaction>
</comment>
<dbReference type="InterPro" id="IPR000403">
    <property type="entry name" value="PI3/4_kinase_cat_dom"/>
</dbReference>
<comment type="similarity">
    <text evidence="1 13">Belongs to the PI3/PI4-kinase family.</text>
</comment>
<dbReference type="Pfam" id="PF25574">
    <property type="entry name" value="TPR_IMB1"/>
    <property type="match status" value="1"/>
</dbReference>
<dbReference type="GO" id="GO:0005886">
    <property type="term" value="C:plasma membrane"/>
    <property type="evidence" value="ECO:0007669"/>
    <property type="project" value="UniProtKB-ARBA"/>
</dbReference>
<dbReference type="GO" id="GO:0044877">
    <property type="term" value="F:protein-containing complex binding"/>
    <property type="evidence" value="ECO:0007669"/>
    <property type="project" value="InterPro"/>
</dbReference>
<dbReference type="InterPro" id="IPR024585">
    <property type="entry name" value="mTOR_dom"/>
</dbReference>
<evidence type="ECO:0000256" key="6">
    <source>
        <dbReference type="ARBA" id="ARBA00022741"/>
    </source>
</evidence>
<dbReference type="InterPro" id="IPR026683">
    <property type="entry name" value="TOR_cat"/>
</dbReference>
<dbReference type="Pfam" id="PF02260">
    <property type="entry name" value="FATC"/>
    <property type="match status" value="1"/>
</dbReference>
<evidence type="ECO:0000256" key="7">
    <source>
        <dbReference type="ARBA" id="ARBA00022777"/>
    </source>
</evidence>
<feature type="compositionally biased region" description="Low complexity" evidence="14">
    <location>
        <begin position="117"/>
        <end position="134"/>
    </location>
</feature>
<dbReference type="Gene3D" id="1.10.1070.11">
    <property type="entry name" value="Phosphatidylinositol 3-/4-kinase, catalytic domain"/>
    <property type="match status" value="1"/>
</dbReference>
<dbReference type="Pfam" id="PF23593">
    <property type="entry name" value="HEAT_ATR"/>
    <property type="match status" value="1"/>
</dbReference>
<evidence type="ECO:0000256" key="2">
    <source>
        <dbReference type="ARBA" id="ARBA00011370"/>
    </source>
</evidence>
<dbReference type="PROSITE" id="PS50290">
    <property type="entry name" value="PI3_4_KINASE_3"/>
    <property type="match status" value="1"/>
</dbReference>
<dbReference type="PROSITE" id="PS51190">
    <property type="entry name" value="FATC"/>
    <property type="match status" value="1"/>
</dbReference>
<proteinExistence type="inferred from homology"/>
<accession>A0A8H3FH95</accession>
<dbReference type="SMART" id="SM01343">
    <property type="entry name" value="FATC"/>
    <property type="match status" value="1"/>
</dbReference>
<dbReference type="SUPFAM" id="SSF48371">
    <property type="entry name" value="ARM repeat"/>
    <property type="match status" value="2"/>
</dbReference>
<evidence type="ECO:0000259" key="16">
    <source>
        <dbReference type="PROSITE" id="PS51189"/>
    </source>
</evidence>
<comment type="function">
    <text evidence="10">Serine/threonine protein kinase which activates checkpoint signaling upon genotoxic stresses such as ionizing radiation (IR), ultraviolet light (UV), or DNA replication stalling, thereby acting as a DNA damage sensor. Recognizes the substrate consensus sequence [ST]-Q. Phosphorylates histone H2A to form H2AS128ph (gamma-H2A) at sites of DNA damage, involved in the regulation of DNA damage response mechanism. Required for the control of telomere length and genome stability.</text>
</comment>
<dbReference type="SMART" id="SM01346">
    <property type="entry name" value="DUF3385"/>
    <property type="match status" value="1"/>
</dbReference>
<dbReference type="InterPro" id="IPR011989">
    <property type="entry name" value="ARM-like"/>
</dbReference>
<feature type="compositionally biased region" description="Low complexity" evidence="14">
    <location>
        <begin position="32"/>
        <end position="47"/>
    </location>
</feature>
<dbReference type="SMART" id="SM01345">
    <property type="entry name" value="Rapamycin_bind"/>
    <property type="match status" value="1"/>
</dbReference>
<evidence type="ECO:0000256" key="12">
    <source>
        <dbReference type="ARBA" id="ARBA00048679"/>
    </source>
</evidence>
<feature type="domain" description="FATC" evidence="17">
    <location>
        <begin position="2547"/>
        <end position="2579"/>
    </location>
</feature>
<dbReference type="FunFam" id="3.30.1010.10:FF:000006">
    <property type="entry name" value="Serine/threonine-protein kinase TOR"/>
    <property type="match status" value="1"/>
</dbReference>
<feature type="domain" description="FAT" evidence="16">
    <location>
        <begin position="1417"/>
        <end position="1989"/>
    </location>
</feature>
<evidence type="ECO:0000256" key="5">
    <source>
        <dbReference type="ARBA" id="ARBA00022737"/>
    </source>
</evidence>
<evidence type="ECO:0000259" key="17">
    <source>
        <dbReference type="PROSITE" id="PS51190"/>
    </source>
</evidence>
<dbReference type="PROSITE" id="PS51189">
    <property type="entry name" value="FAT"/>
    <property type="match status" value="1"/>
</dbReference>
<dbReference type="Pfam" id="PF00454">
    <property type="entry name" value="PI3_PI4_kinase"/>
    <property type="match status" value="1"/>
</dbReference>
<dbReference type="SUPFAM" id="SSF56112">
    <property type="entry name" value="Protein kinase-like (PK-like)"/>
    <property type="match status" value="1"/>
</dbReference>
<organism evidence="18 19">
    <name type="scientific">Gomphillus americanus</name>
    <dbReference type="NCBI Taxonomy" id="1940652"/>
    <lineage>
        <taxon>Eukaryota</taxon>
        <taxon>Fungi</taxon>
        <taxon>Dikarya</taxon>
        <taxon>Ascomycota</taxon>
        <taxon>Pezizomycotina</taxon>
        <taxon>Lecanoromycetes</taxon>
        <taxon>OSLEUM clade</taxon>
        <taxon>Ostropomycetidae</taxon>
        <taxon>Ostropales</taxon>
        <taxon>Graphidaceae</taxon>
        <taxon>Gomphilloideae</taxon>
        <taxon>Gomphillus</taxon>
    </lineage>
</organism>
<keyword evidence="9" id="KW-0131">Cell cycle</keyword>
<dbReference type="PANTHER" id="PTHR11139:SF9">
    <property type="entry name" value="SERINE_THREONINE-PROTEIN KINASE MTOR"/>
    <property type="match status" value="1"/>
</dbReference>
<dbReference type="InterPro" id="IPR036738">
    <property type="entry name" value="FRB_sf"/>
</dbReference>
<dbReference type="Gene3D" id="1.25.10.10">
    <property type="entry name" value="Leucine-rich Repeat Variant"/>
    <property type="match status" value="4"/>
</dbReference>
<dbReference type="InterPro" id="IPR003151">
    <property type="entry name" value="PIK-rel_kinase_FAT"/>
</dbReference>
<evidence type="ECO:0000256" key="4">
    <source>
        <dbReference type="ARBA" id="ARBA00022679"/>
    </source>
</evidence>
<dbReference type="GO" id="GO:0005634">
    <property type="term" value="C:nucleus"/>
    <property type="evidence" value="ECO:0007669"/>
    <property type="project" value="TreeGrafter"/>
</dbReference>
<dbReference type="FunFam" id="1.20.120.150:FF:000001">
    <property type="entry name" value="Serine/threonine-protein kinase TOR"/>
    <property type="match status" value="1"/>
</dbReference>
<evidence type="ECO:0000256" key="13">
    <source>
        <dbReference type="RuleBase" id="RU364109"/>
    </source>
</evidence>
<keyword evidence="8 13" id="KW-0067">ATP-binding</keyword>
<evidence type="ECO:0000256" key="3">
    <source>
        <dbReference type="ARBA" id="ARBA00022527"/>
    </source>
</evidence>
<evidence type="ECO:0000256" key="10">
    <source>
        <dbReference type="ARBA" id="ARBA00025079"/>
    </source>
</evidence>
<dbReference type="InterPro" id="IPR036940">
    <property type="entry name" value="PI3/4_kinase_cat_sf"/>
</dbReference>
<keyword evidence="6 13" id="KW-0547">Nucleotide-binding</keyword>
<dbReference type="SUPFAM" id="SSF47212">
    <property type="entry name" value="FKBP12-rapamycin-binding domain of FKBP-rapamycin-associated protein (FRAP)"/>
    <property type="match status" value="1"/>
</dbReference>
<dbReference type="SMART" id="SM00146">
    <property type="entry name" value="PI3Kc"/>
    <property type="match status" value="1"/>
</dbReference>
<dbReference type="Pfam" id="PF02259">
    <property type="entry name" value="FAT"/>
    <property type="match status" value="1"/>
</dbReference>
<keyword evidence="5" id="KW-0677">Repeat</keyword>
<dbReference type="Proteomes" id="UP000664169">
    <property type="component" value="Unassembled WGS sequence"/>
</dbReference>
<dbReference type="FunFam" id="1.10.1070.11:FF:000029">
    <property type="entry name" value="Serine/threonine-protein kinase TOR"/>
    <property type="match status" value="1"/>
</dbReference>
<dbReference type="Pfam" id="PF11865">
    <property type="entry name" value="mTOR_dom"/>
    <property type="match status" value="1"/>
</dbReference>
<gene>
    <name evidence="18" type="ORF">GOMPHAMPRED_002155</name>
</gene>
<dbReference type="GO" id="GO:0005524">
    <property type="term" value="F:ATP binding"/>
    <property type="evidence" value="ECO:0007669"/>
    <property type="project" value="UniProtKB-KW"/>
</dbReference>
<keyword evidence="4 13" id="KW-0808">Transferase</keyword>
<dbReference type="Gene3D" id="1.20.120.150">
    <property type="entry name" value="FKBP12-rapamycin binding domain"/>
    <property type="match status" value="1"/>
</dbReference>
<dbReference type="GO" id="GO:0031931">
    <property type="term" value="C:TORC1 complex"/>
    <property type="evidence" value="ECO:0007669"/>
    <property type="project" value="TreeGrafter"/>
</dbReference>
<evidence type="ECO:0000256" key="9">
    <source>
        <dbReference type="ARBA" id="ARBA00023306"/>
    </source>
</evidence>
<comment type="caution">
    <text evidence="18">The sequence shown here is derived from an EMBL/GenBank/DDBJ whole genome shotgun (WGS) entry which is preliminary data.</text>
</comment>